<organism evidence="3 5">
    <name type="scientific">Colwellia hornerae</name>
    <dbReference type="NCBI Taxonomy" id="89402"/>
    <lineage>
        <taxon>Bacteria</taxon>
        <taxon>Pseudomonadati</taxon>
        <taxon>Pseudomonadota</taxon>
        <taxon>Gammaproteobacteria</taxon>
        <taxon>Alteromonadales</taxon>
        <taxon>Colwelliaceae</taxon>
        <taxon>Colwellia</taxon>
    </lineage>
</organism>
<dbReference type="Proteomes" id="UP000321525">
    <property type="component" value="Unassembled WGS sequence"/>
</dbReference>
<dbReference type="Proteomes" id="UP000321917">
    <property type="component" value="Unassembled WGS sequence"/>
</dbReference>
<evidence type="ECO:0000256" key="1">
    <source>
        <dbReference type="SAM" id="Phobius"/>
    </source>
</evidence>
<accession>A0A5C6Q704</accession>
<dbReference type="InterPro" id="IPR011990">
    <property type="entry name" value="TPR-like_helical_dom_sf"/>
</dbReference>
<dbReference type="SMART" id="SM00028">
    <property type="entry name" value="TPR"/>
    <property type="match status" value="4"/>
</dbReference>
<keyword evidence="4" id="KW-1185">Reference proteome</keyword>
<name>A0A5C6Q704_9GAMM</name>
<dbReference type="InterPro" id="IPR019734">
    <property type="entry name" value="TPR_rpt"/>
</dbReference>
<dbReference type="OrthoDB" id="5406098at2"/>
<proteinExistence type="predicted"/>
<comment type="caution">
    <text evidence="3">The sequence shown here is derived from an EMBL/GenBank/DDBJ whole genome shotgun (WGS) entry which is preliminary data.</text>
</comment>
<evidence type="ECO:0000313" key="3">
    <source>
        <dbReference type="EMBL" id="TWX64643.1"/>
    </source>
</evidence>
<dbReference type="EMBL" id="VOLQ01000030">
    <property type="protein sequence ID" value="TWX64643.1"/>
    <property type="molecule type" value="Genomic_DNA"/>
</dbReference>
<evidence type="ECO:0000313" key="2">
    <source>
        <dbReference type="EMBL" id="TWX55627.1"/>
    </source>
</evidence>
<reference evidence="3 5" key="1">
    <citation type="submission" date="2019-07" db="EMBL/GenBank/DDBJ databases">
        <title>Genomes of sea-ice associated Colwellia species.</title>
        <authorList>
            <person name="Bowman J.P."/>
        </authorList>
    </citation>
    <scope>NUCLEOTIDE SEQUENCE [LARGE SCALE GENOMIC DNA]</scope>
    <source>
        <strain evidence="2 4">ACAM 607</strain>
        <strain evidence="3 5">IC036</strain>
    </source>
</reference>
<dbReference type="AlphaFoldDB" id="A0A5C6Q704"/>
<keyword evidence="1" id="KW-1133">Transmembrane helix</keyword>
<keyword evidence="1" id="KW-0812">Transmembrane</keyword>
<dbReference type="EMBL" id="VOLR01000027">
    <property type="protein sequence ID" value="TWX55627.1"/>
    <property type="molecule type" value="Genomic_DNA"/>
</dbReference>
<dbReference type="SUPFAM" id="SSF48452">
    <property type="entry name" value="TPR-like"/>
    <property type="match status" value="1"/>
</dbReference>
<evidence type="ECO:0000313" key="5">
    <source>
        <dbReference type="Proteomes" id="UP000321917"/>
    </source>
</evidence>
<protein>
    <submittedName>
        <fullName evidence="3">Tetratricopeptide repeat protein</fullName>
    </submittedName>
</protein>
<dbReference type="Pfam" id="PF14559">
    <property type="entry name" value="TPR_19"/>
    <property type="match status" value="1"/>
</dbReference>
<evidence type="ECO:0000313" key="4">
    <source>
        <dbReference type="Proteomes" id="UP000321525"/>
    </source>
</evidence>
<feature type="transmembrane region" description="Helical" evidence="1">
    <location>
        <begin position="38"/>
        <end position="59"/>
    </location>
</feature>
<sequence>MSVINQMLKDLDKRQAEQQGSNDFTLPVSSPSSNKKTIFISLLIIILLNAGGIFVWQIYVENQTLKMSTTPKINLIENQAAEVEYSAKLLSSSEPINISDNNDTGIVKSKNATVNNDFKEDELAQVDLNPAELSQNFSQDITIEAVASKVDEPAKLNIPLVNDSKSQQASLDSLPPVAKKSTLTISRKELTPNQLAEQKLKRAEQALANNDVSKAETMFEDVLLVLPTHKTARKHLAALWFGRQSYSAALNLLSQGINLSPNDSEFRVMQARIYLQQNSIQQAFDTLNNMPNVNEMLNVEYQSLRATTAQQLKKFSFSAQAYQILVNLEPSSGRWWLGLGVALDSNSEFKQASTAYQTALNKTGLSGSAENFARQRIIELGE</sequence>
<gene>
    <name evidence="2" type="ORF">ESZ26_16115</name>
    <name evidence="3" type="ORF">ESZ27_14170</name>
</gene>
<keyword evidence="1" id="KW-0472">Membrane</keyword>
<dbReference type="RefSeq" id="WP_146800482.1">
    <property type="nucleotide sequence ID" value="NZ_VOLP01000026.1"/>
</dbReference>
<dbReference type="Gene3D" id="1.25.40.10">
    <property type="entry name" value="Tetratricopeptide repeat domain"/>
    <property type="match status" value="2"/>
</dbReference>